<reference evidence="2" key="1">
    <citation type="submission" date="2013-09" db="EMBL/GenBank/DDBJ databases">
        <title>Corchorus olitorius genome sequencing.</title>
        <authorList>
            <person name="Alam M."/>
            <person name="Haque M.S."/>
            <person name="Islam M.S."/>
            <person name="Emdad E.M."/>
            <person name="Islam M.M."/>
            <person name="Ahmed B."/>
            <person name="Halim A."/>
            <person name="Hossen Q.M.M."/>
            <person name="Hossain M.Z."/>
            <person name="Ahmed R."/>
            <person name="Khan M.M."/>
            <person name="Islam R."/>
            <person name="Rashid M.M."/>
            <person name="Khan S.A."/>
            <person name="Rahman M.S."/>
            <person name="Alam M."/>
            <person name="Yahiya A.S."/>
            <person name="Khan M.S."/>
            <person name="Azam M.S."/>
            <person name="Haque T."/>
            <person name="Lashkar M.Z.H."/>
            <person name="Akhand A.I."/>
            <person name="Morshed G."/>
            <person name="Roy S."/>
            <person name="Uddin K.S."/>
            <person name="Rabeya T."/>
            <person name="Hossain A.S."/>
            <person name="Chowdhury A."/>
            <person name="Snigdha A.R."/>
            <person name="Mortoza M.S."/>
            <person name="Matin S.A."/>
            <person name="Hoque S.M.E."/>
            <person name="Islam M.K."/>
            <person name="Roy D.K."/>
            <person name="Haider R."/>
            <person name="Moosa M.M."/>
            <person name="Elias S.M."/>
            <person name="Hasan A.M."/>
            <person name="Jahan S."/>
            <person name="Shafiuddin M."/>
            <person name="Mahmood N."/>
            <person name="Shommy N.S."/>
        </authorList>
    </citation>
    <scope>NUCLEOTIDE SEQUENCE [LARGE SCALE GENOMIC DNA]</scope>
    <source>
        <strain evidence="2">cv. O-4</strain>
    </source>
</reference>
<dbReference type="EMBL" id="AWUE01020221">
    <property type="protein sequence ID" value="OMO69404.1"/>
    <property type="molecule type" value="Genomic_DNA"/>
</dbReference>
<accession>A0A1R3HGG4</accession>
<comment type="caution">
    <text evidence="1">The sequence shown here is derived from an EMBL/GenBank/DDBJ whole genome shotgun (WGS) entry which is preliminary data.</text>
</comment>
<proteinExistence type="predicted"/>
<evidence type="ECO:0000313" key="1">
    <source>
        <dbReference type="EMBL" id="OMO69404.1"/>
    </source>
</evidence>
<dbReference type="AlphaFoldDB" id="A0A1R3HGG4"/>
<gene>
    <name evidence="1" type="ORF">COLO4_29081</name>
</gene>
<name>A0A1R3HGG4_9ROSI</name>
<evidence type="ECO:0000313" key="2">
    <source>
        <dbReference type="Proteomes" id="UP000187203"/>
    </source>
</evidence>
<sequence length="38" mass="4058">MAAMGSVPCFSFLQVEVAWETIGQASTTPLFSTEVSSF</sequence>
<dbReference type="Proteomes" id="UP000187203">
    <property type="component" value="Unassembled WGS sequence"/>
</dbReference>
<organism evidence="1 2">
    <name type="scientific">Corchorus olitorius</name>
    <dbReference type="NCBI Taxonomy" id="93759"/>
    <lineage>
        <taxon>Eukaryota</taxon>
        <taxon>Viridiplantae</taxon>
        <taxon>Streptophyta</taxon>
        <taxon>Embryophyta</taxon>
        <taxon>Tracheophyta</taxon>
        <taxon>Spermatophyta</taxon>
        <taxon>Magnoliopsida</taxon>
        <taxon>eudicotyledons</taxon>
        <taxon>Gunneridae</taxon>
        <taxon>Pentapetalae</taxon>
        <taxon>rosids</taxon>
        <taxon>malvids</taxon>
        <taxon>Malvales</taxon>
        <taxon>Malvaceae</taxon>
        <taxon>Grewioideae</taxon>
        <taxon>Apeibeae</taxon>
        <taxon>Corchorus</taxon>
    </lineage>
</organism>
<protein>
    <submittedName>
        <fullName evidence="1">Uncharacterized protein</fullName>
    </submittedName>
</protein>
<keyword evidence="2" id="KW-1185">Reference proteome</keyword>